<reference evidence="2" key="1">
    <citation type="submission" date="2023-06" db="EMBL/GenBank/DDBJ databases">
        <title>Genomic of Parafulvivirga corallium.</title>
        <authorList>
            <person name="Wang G."/>
        </authorList>
    </citation>
    <scope>NUCLEOTIDE SEQUENCE</scope>
    <source>
        <strain evidence="2">BMA10</strain>
    </source>
</reference>
<dbReference type="Gene3D" id="3.30.950.30">
    <property type="entry name" value="Schlafen, AAA domain"/>
    <property type="match status" value="1"/>
</dbReference>
<name>A0ABT8KWU6_9BACT</name>
<dbReference type="GO" id="GO:0005524">
    <property type="term" value="F:ATP binding"/>
    <property type="evidence" value="ECO:0007669"/>
    <property type="project" value="UniProtKB-KW"/>
</dbReference>
<keyword evidence="2" id="KW-0067">ATP-binding</keyword>
<protein>
    <submittedName>
        <fullName evidence="2">ATP-binding protein</fullName>
    </submittedName>
</protein>
<keyword evidence="2" id="KW-0547">Nucleotide-binding</keyword>
<dbReference type="InterPro" id="IPR007421">
    <property type="entry name" value="Schlafen_AlbA_2_dom"/>
</dbReference>
<evidence type="ECO:0000313" key="2">
    <source>
        <dbReference type="EMBL" id="MDN5204093.1"/>
    </source>
</evidence>
<dbReference type="Proteomes" id="UP001172082">
    <property type="component" value="Unassembled WGS sequence"/>
</dbReference>
<comment type="caution">
    <text evidence="2">The sequence shown here is derived from an EMBL/GenBank/DDBJ whole genome shotgun (WGS) entry which is preliminary data.</text>
</comment>
<keyword evidence="3" id="KW-1185">Reference proteome</keyword>
<dbReference type="EMBL" id="JAUJEA010000009">
    <property type="protein sequence ID" value="MDN5204093.1"/>
    <property type="molecule type" value="Genomic_DNA"/>
</dbReference>
<dbReference type="PANTHER" id="PTHR30595">
    <property type="entry name" value="GLPR-RELATED TRANSCRIPTIONAL REPRESSOR"/>
    <property type="match status" value="1"/>
</dbReference>
<dbReference type="PANTHER" id="PTHR30595:SF6">
    <property type="entry name" value="SCHLAFEN ALBA-2 DOMAIN-CONTAINING PROTEIN"/>
    <property type="match status" value="1"/>
</dbReference>
<dbReference type="Pfam" id="PF04326">
    <property type="entry name" value="SLFN_AlbA_2"/>
    <property type="match status" value="1"/>
</dbReference>
<sequence>MTLKEVQVLASQGEHETLEFKRKVAHPEKIVREVVAFANTKGGKLLIGIDDNGSVPGLKFAREDQFSLNKAIKKLCKPSIKYNSEIVPISAKRAVISYEIFESEKKPHYVIEDTITRKGKAYVRVEDKSLQASKEVREILKRGKRTKGVKFHFGRKEKLLMEHLDKNTSITIKEFQHIASLPKYIASKTLIQLVLANVLSVKAEEGEDHYFAKIPD</sequence>
<dbReference type="InterPro" id="IPR038461">
    <property type="entry name" value="Schlafen_AlbA_2_dom_sf"/>
</dbReference>
<gene>
    <name evidence="2" type="ORF">QQ008_22060</name>
</gene>
<feature type="domain" description="Schlafen AlbA-2" evidence="1">
    <location>
        <begin position="14"/>
        <end position="132"/>
    </location>
</feature>
<evidence type="ECO:0000313" key="3">
    <source>
        <dbReference type="Proteomes" id="UP001172082"/>
    </source>
</evidence>
<organism evidence="2 3">
    <name type="scientific">Splendidivirga corallicola</name>
    <dbReference type="NCBI Taxonomy" id="3051826"/>
    <lineage>
        <taxon>Bacteria</taxon>
        <taxon>Pseudomonadati</taxon>
        <taxon>Bacteroidota</taxon>
        <taxon>Cytophagia</taxon>
        <taxon>Cytophagales</taxon>
        <taxon>Splendidivirgaceae</taxon>
        <taxon>Splendidivirga</taxon>
    </lineage>
</organism>
<dbReference type="RefSeq" id="WP_346754116.1">
    <property type="nucleotide sequence ID" value="NZ_JAUJEA010000009.1"/>
</dbReference>
<accession>A0ABT8KWU6</accession>
<proteinExistence type="predicted"/>
<evidence type="ECO:0000259" key="1">
    <source>
        <dbReference type="Pfam" id="PF04326"/>
    </source>
</evidence>